<name>A0A4R0KM73_9ACTN</name>
<keyword evidence="2" id="KW-1185">Reference proteome</keyword>
<dbReference type="AlphaFoldDB" id="A0A4R0KM73"/>
<dbReference type="Proteomes" id="UP000291144">
    <property type="component" value="Unassembled WGS sequence"/>
</dbReference>
<accession>A0A4R0KM73</accession>
<gene>
    <name evidence="1" type="ORF">E0H73_14070</name>
</gene>
<evidence type="ECO:0000313" key="1">
    <source>
        <dbReference type="EMBL" id="TCC61863.1"/>
    </source>
</evidence>
<organism evidence="1 2">
    <name type="scientific">Kribbella pittospori</name>
    <dbReference type="NCBI Taxonomy" id="722689"/>
    <lineage>
        <taxon>Bacteria</taxon>
        <taxon>Bacillati</taxon>
        <taxon>Actinomycetota</taxon>
        <taxon>Actinomycetes</taxon>
        <taxon>Propionibacteriales</taxon>
        <taxon>Kribbellaceae</taxon>
        <taxon>Kribbella</taxon>
    </lineage>
</organism>
<dbReference type="RefSeq" id="WP_131355049.1">
    <property type="nucleotide sequence ID" value="NZ_SJKB01000004.1"/>
</dbReference>
<reference evidence="1 2" key="1">
    <citation type="submission" date="2019-02" db="EMBL/GenBank/DDBJ databases">
        <title>Kribbella capetownensis sp. nov. and Kribbella speibonae sp. nov., isolated from soil.</title>
        <authorList>
            <person name="Curtis S.M."/>
            <person name="Norton I."/>
            <person name="Everest G.J."/>
            <person name="Meyers P.R."/>
        </authorList>
    </citation>
    <scope>NUCLEOTIDE SEQUENCE [LARGE SCALE GENOMIC DNA]</scope>
    <source>
        <strain evidence="1 2">NRRL B-24813</strain>
    </source>
</reference>
<sequence length="127" mass="13532">MGAEVRLGVVEEGSDDERLEELALLLRQELLVLDVRSVEPYHEGEAPDGSRSALAAIAGMLSVSVAPGVQAVGAIVAVVRGWLRRSGNERTVKLTIDGDVIELTGASDQAQQQLVDAFIRRHSMADG</sequence>
<protein>
    <submittedName>
        <fullName evidence="1">Uncharacterized protein</fullName>
    </submittedName>
</protein>
<proteinExistence type="predicted"/>
<dbReference type="OrthoDB" id="4557965at2"/>
<evidence type="ECO:0000313" key="2">
    <source>
        <dbReference type="Proteomes" id="UP000291144"/>
    </source>
</evidence>
<dbReference type="EMBL" id="SJKB01000004">
    <property type="protein sequence ID" value="TCC61863.1"/>
    <property type="molecule type" value="Genomic_DNA"/>
</dbReference>
<comment type="caution">
    <text evidence="1">The sequence shown here is derived from an EMBL/GenBank/DDBJ whole genome shotgun (WGS) entry which is preliminary data.</text>
</comment>